<gene>
    <name evidence="1" type="ORF">GGD55_003070</name>
</gene>
<evidence type="ECO:0000313" key="1">
    <source>
        <dbReference type="EMBL" id="MBB5536363.1"/>
    </source>
</evidence>
<proteinExistence type="predicted"/>
<dbReference type="AlphaFoldDB" id="A0A7W8UBU8"/>
<organism evidence="1 2">
    <name type="scientific">Rhizobium giardinii</name>
    <dbReference type="NCBI Taxonomy" id="56731"/>
    <lineage>
        <taxon>Bacteria</taxon>
        <taxon>Pseudomonadati</taxon>
        <taxon>Pseudomonadota</taxon>
        <taxon>Alphaproteobacteria</taxon>
        <taxon>Hyphomicrobiales</taxon>
        <taxon>Rhizobiaceae</taxon>
        <taxon>Rhizobium/Agrobacterium group</taxon>
        <taxon>Rhizobium</taxon>
    </lineage>
</organism>
<dbReference type="EMBL" id="JACHBK010000006">
    <property type="protein sequence ID" value="MBB5536363.1"/>
    <property type="molecule type" value="Genomic_DNA"/>
</dbReference>
<keyword evidence="2" id="KW-1185">Reference proteome</keyword>
<name>A0A7W8UBU8_9HYPH</name>
<accession>A0A7W8UBU8</accession>
<reference evidence="1 2" key="1">
    <citation type="submission" date="2020-08" db="EMBL/GenBank/DDBJ databases">
        <title>Genomic Encyclopedia of Type Strains, Phase IV (KMG-V): Genome sequencing to study the core and pangenomes of soil and plant-associated prokaryotes.</title>
        <authorList>
            <person name="Whitman W."/>
        </authorList>
    </citation>
    <scope>NUCLEOTIDE SEQUENCE [LARGE SCALE GENOMIC DNA]</scope>
    <source>
        <strain evidence="1 2">SEMIA 4084</strain>
    </source>
</reference>
<comment type="caution">
    <text evidence="1">The sequence shown here is derived from an EMBL/GenBank/DDBJ whole genome shotgun (WGS) entry which is preliminary data.</text>
</comment>
<sequence length="64" mass="7589">MPSLRYSARKNDNDEYWSVIDIFTGQPTFYKDIQLDCLDFDQLDDMVDCLNYMNAQRMGTLKQP</sequence>
<dbReference type="RefSeq" id="WP_018328325.1">
    <property type="nucleotide sequence ID" value="NZ_JACHBK010000006.1"/>
</dbReference>
<evidence type="ECO:0000313" key="2">
    <source>
        <dbReference type="Proteomes" id="UP000585507"/>
    </source>
</evidence>
<dbReference type="Proteomes" id="UP000585507">
    <property type="component" value="Unassembled WGS sequence"/>
</dbReference>
<protein>
    <submittedName>
        <fullName evidence="1">Uncharacterized protein</fullName>
    </submittedName>
</protein>